<dbReference type="Pfam" id="PF04457">
    <property type="entry name" value="MJ1316"/>
    <property type="match status" value="1"/>
</dbReference>
<dbReference type="InterPro" id="IPR040459">
    <property type="entry name" value="MJ1316"/>
</dbReference>
<accession>A0A7L9UA67</accession>
<organism evidence="2 3">
    <name type="scientific">Massilia litorea</name>
    <dbReference type="NCBI Taxonomy" id="2769491"/>
    <lineage>
        <taxon>Bacteria</taxon>
        <taxon>Pseudomonadati</taxon>
        <taxon>Pseudomonadota</taxon>
        <taxon>Betaproteobacteria</taxon>
        <taxon>Burkholderiales</taxon>
        <taxon>Oxalobacteraceae</taxon>
        <taxon>Telluria group</taxon>
        <taxon>Massilia</taxon>
    </lineage>
</organism>
<keyword evidence="3" id="KW-1185">Reference proteome</keyword>
<dbReference type="AlphaFoldDB" id="A0A7L9UA67"/>
<dbReference type="EMBL" id="CP062941">
    <property type="protein sequence ID" value="QOL51730.1"/>
    <property type="molecule type" value="Genomic_DNA"/>
</dbReference>
<gene>
    <name evidence="2" type="ORF">LPB04_11020</name>
</gene>
<reference evidence="2 3" key="1">
    <citation type="submission" date="2020-10" db="EMBL/GenBank/DDBJ databases">
        <title>Genome sequencing of Massilia sp. LPB0304.</title>
        <authorList>
            <person name="Kim J."/>
        </authorList>
    </citation>
    <scope>NUCLEOTIDE SEQUENCE [LARGE SCALE GENOMIC DNA]</scope>
    <source>
        <strain evidence="2 3">LPB0304</strain>
    </source>
</reference>
<evidence type="ECO:0000313" key="3">
    <source>
        <dbReference type="Proteomes" id="UP000593875"/>
    </source>
</evidence>
<dbReference type="KEGG" id="mlir:LPB04_11020"/>
<feature type="domain" description="MJ1316 RNA cyclic group end recognition" evidence="1">
    <location>
        <begin position="1"/>
        <end position="82"/>
    </location>
</feature>
<evidence type="ECO:0000313" key="2">
    <source>
        <dbReference type="EMBL" id="QOL51730.1"/>
    </source>
</evidence>
<sequence>MTPIHEVINRIVWDTEFGNAHFVIGYYDRVCQRVVRVSFERIRLERGQHFGFDLIGGDGEARMVPYHRVREVVRNGVLVWSRPGPV</sequence>
<dbReference type="Proteomes" id="UP000593875">
    <property type="component" value="Chromosome"/>
</dbReference>
<protein>
    <submittedName>
        <fullName evidence="2">DUF504 domain-containing protein</fullName>
    </submittedName>
</protein>
<name>A0A7L9UA67_9BURK</name>
<evidence type="ECO:0000259" key="1">
    <source>
        <dbReference type="Pfam" id="PF04457"/>
    </source>
</evidence>
<proteinExistence type="predicted"/>
<dbReference type="RefSeq" id="WP_193688703.1">
    <property type="nucleotide sequence ID" value="NZ_CP062941.1"/>
</dbReference>